<reference evidence="2 3" key="1">
    <citation type="submission" date="2016-10" db="EMBL/GenBank/DDBJ databases">
        <authorList>
            <person name="de Groot N.N."/>
        </authorList>
    </citation>
    <scope>NUCLEOTIDE SEQUENCE [LARGE SCALE GENOMIC DNA]</scope>
    <source>
        <strain evidence="2 3">DSM 17813</strain>
    </source>
</reference>
<dbReference type="AlphaFoldDB" id="A0A1G9PDU5"/>
<feature type="transmembrane region" description="Helical" evidence="1">
    <location>
        <begin position="102"/>
        <end position="123"/>
    </location>
</feature>
<name>A0A1G9PDU5_9BACT</name>
<dbReference type="EMBL" id="FNGU01000003">
    <property type="protein sequence ID" value="SDL96960.1"/>
    <property type="molecule type" value="Genomic_DNA"/>
</dbReference>
<dbReference type="GO" id="GO:0016020">
    <property type="term" value="C:membrane"/>
    <property type="evidence" value="ECO:0007669"/>
    <property type="project" value="InterPro"/>
</dbReference>
<feature type="transmembrane region" description="Helical" evidence="1">
    <location>
        <begin position="60"/>
        <end position="82"/>
    </location>
</feature>
<dbReference type="NCBIfam" id="TIGR02046">
    <property type="entry name" value="sdhC_b558_fam"/>
    <property type="match status" value="1"/>
</dbReference>
<dbReference type="Proteomes" id="UP000182146">
    <property type="component" value="Unassembled WGS sequence"/>
</dbReference>
<accession>A0A1G9PDU5</accession>
<keyword evidence="1" id="KW-1133">Transmembrane helix</keyword>
<dbReference type="InterPro" id="IPR011138">
    <property type="entry name" value="Cytochrome_b-558"/>
</dbReference>
<evidence type="ECO:0000256" key="1">
    <source>
        <dbReference type="SAM" id="Phobius"/>
    </source>
</evidence>
<dbReference type="CDD" id="cd03498">
    <property type="entry name" value="SQR_TypeB_2_TM"/>
    <property type="match status" value="1"/>
</dbReference>
<evidence type="ECO:0000313" key="2">
    <source>
        <dbReference type="EMBL" id="SDL96960.1"/>
    </source>
</evidence>
<evidence type="ECO:0000313" key="3">
    <source>
        <dbReference type="Proteomes" id="UP000182146"/>
    </source>
</evidence>
<dbReference type="SUPFAM" id="SSF81343">
    <property type="entry name" value="Fumarate reductase respiratory complex transmembrane subunits"/>
    <property type="match status" value="1"/>
</dbReference>
<sequence>MGMQMLFGSSVGKKIAMAATGLILVLFVIVHLIGNTSIFAGPDGINAYAATLHSMGPIVWIFRLVMLGVFLLHIWLGLKLTLENKLARPVGYAQKENLRTSYAAQIMIYSGLVLLLFTIYHLLHFTVRVTNPEISHFVDAAGRLDVYAMVVLSFQKFFITLTYVIAMVFLLLHLSHGIGSMFQSTGLNNARTLPTIQTAGKWIAIVLLVGYIAIPISIFVGMIKL</sequence>
<feature type="transmembrane region" description="Helical" evidence="1">
    <location>
        <begin position="21"/>
        <end position="40"/>
    </location>
</feature>
<keyword evidence="1" id="KW-0472">Membrane</keyword>
<feature type="transmembrane region" description="Helical" evidence="1">
    <location>
        <begin position="202"/>
        <end position="223"/>
    </location>
</feature>
<dbReference type="InterPro" id="IPR034804">
    <property type="entry name" value="SQR/QFR_C/D"/>
</dbReference>
<keyword evidence="1" id="KW-0812">Transmembrane</keyword>
<gene>
    <name evidence="2" type="ORF">SAMN05660860_01566</name>
</gene>
<feature type="transmembrane region" description="Helical" evidence="1">
    <location>
        <begin position="157"/>
        <end position="182"/>
    </location>
</feature>
<dbReference type="STRING" id="392333.SAMN05660860_01566"/>
<dbReference type="Gene3D" id="1.20.1300.10">
    <property type="entry name" value="Fumarate reductase/succinate dehydrogenase, transmembrane subunit"/>
    <property type="match status" value="1"/>
</dbReference>
<protein>
    <submittedName>
        <fullName evidence="2">Succinate dehydrogenase subunit C</fullName>
    </submittedName>
</protein>
<proteinExistence type="predicted"/>
<organism evidence="2 3">
    <name type="scientific">Geoalkalibacter ferrihydriticus</name>
    <dbReference type="NCBI Taxonomy" id="392333"/>
    <lineage>
        <taxon>Bacteria</taxon>
        <taxon>Pseudomonadati</taxon>
        <taxon>Thermodesulfobacteriota</taxon>
        <taxon>Desulfuromonadia</taxon>
        <taxon>Desulfuromonadales</taxon>
        <taxon>Geoalkalibacteraceae</taxon>
        <taxon>Geoalkalibacter</taxon>
    </lineage>
</organism>